<feature type="transmembrane region" description="Helical" evidence="8">
    <location>
        <begin position="192"/>
        <end position="211"/>
    </location>
</feature>
<accession>A0A938WZT1</accession>
<feature type="transmembrane region" description="Helical" evidence="8">
    <location>
        <begin position="127"/>
        <end position="148"/>
    </location>
</feature>
<dbReference type="GO" id="GO:0005886">
    <property type="term" value="C:plasma membrane"/>
    <property type="evidence" value="ECO:0007669"/>
    <property type="project" value="UniProtKB-SubCell"/>
</dbReference>
<dbReference type="PANTHER" id="PTHR36838:SF1">
    <property type="entry name" value="SLR1864 PROTEIN"/>
    <property type="match status" value="1"/>
</dbReference>
<comment type="caution">
    <text evidence="9">The sequence shown here is derived from an EMBL/GenBank/DDBJ whole genome shotgun (WGS) entry which is preliminary data.</text>
</comment>
<dbReference type="Gene3D" id="1.20.1530.20">
    <property type="match status" value="1"/>
</dbReference>
<proteinExistence type="inferred from homology"/>
<evidence type="ECO:0000256" key="6">
    <source>
        <dbReference type="ARBA" id="ARBA00022989"/>
    </source>
</evidence>
<evidence type="ECO:0000256" key="4">
    <source>
        <dbReference type="ARBA" id="ARBA00022475"/>
    </source>
</evidence>
<dbReference type="RefSeq" id="WP_204908118.1">
    <property type="nucleotide sequence ID" value="NZ_JACJLV010000006.1"/>
</dbReference>
<comment type="similarity">
    <text evidence="2">Belongs to the auxin efflux carrier (TC 2.A.69) family.</text>
</comment>
<keyword evidence="4" id="KW-1003">Cell membrane</keyword>
<dbReference type="PANTHER" id="PTHR36838">
    <property type="entry name" value="AUXIN EFFLUX CARRIER FAMILY PROTEIN"/>
    <property type="match status" value="1"/>
</dbReference>
<reference evidence="9" key="1">
    <citation type="submission" date="2020-08" db="EMBL/GenBank/DDBJ databases">
        <authorList>
            <person name="Cejkova D."/>
            <person name="Kubasova T."/>
            <person name="Jahodarova E."/>
            <person name="Rychlik I."/>
        </authorList>
    </citation>
    <scope>NUCLEOTIDE SEQUENCE</scope>
    <source>
        <strain evidence="9">An420c</strain>
    </source>
</reference>
<dbReference type="AlphaFoldDB" id="A0A938WZT1"/>
<keyword evidence="3" id="KW-0813">Transport</keyword>
<evidence type="ECO:0000256" key="7">
    <source>
        <dbReference type="ARBA" id="ARBA00023136"/>
    </source>
</evidence>
<dbReference type="InterPro" id="IPR004776">
    <property type="entry name" value="Mem_transp_PIN-like"/>
</dbReference>
<evidence type="ECO:0000256" key="8">
    <source>
        <dbReference type="SAM" id="Phobius"/>
    </source>
</evidence>
<evidence type="ECO:0000256" key="3">
    <source>
        <dbReference type="ARBA" id="ARBA00022448"/>
    </source>
</evidence>
<dbReference type="GO" id="GO:0055085">
    <property type="term" value="P:transmembrane transport"/>
    <property type="evidence" value="ECO:0007669"/>
    <property type="project" value="InterPro"/>
</dbReference>
<dbReference type="Proteomes" id="UP000713880">
    <property type="component" value="Unassembled WGS sequence"/>
</dbReference>
<evidence type="ECO:0000256" key="5">
    <source>
        <dbReference type="ARBA" id="ARBA00022692"/>
    </source>
</evidence>
<feature type="transmembrane region" description="Helical" evidence="8">
    <location>
        <begin position="101"/>
        <end position="121"/>
    </location>
</feature>
<evidence type="ECO:0000256" key="1">
    <source>
        <dbReference type="ARBA" id="ARBA00004651"/>
    </source>
</evidence>
<feature type="transmembrane region" description="Helical" evidence="8">
    <location>
        <begin position="251"/>
        <end position="272"/>
    </location>
</feature>
<dbReference type="InterPro" id="IPR038770">
    <property type="entry name" value="Na+/solute_symporter_sf"/>
</dbReference>
<keyword evidence="7 8" id="KW-0472">Membrane</keyword>
<feature type="transmembrane region" description="Helical" evidence="8">
    <location>
        <begin position="223"/>
        <end position="245"/>
    </location>
</feature>
<gene>
    <name evidence="9" type="ORF">H6A13_02870</name>
</gene>
<keyword evidence="5 8" id="KW-0812">Transmembrane</keyword>
<evidence type="ECO:0000313" key="10">
    <source>
        <dbReference type="Proteomes" id="UP000713880"/>
    </source>
</evidence>
<sequence>MELAAMTLYKTVVMAVLALVGVFCYHQKMIDEELNKKLSDLVLMVFTPILLFTSFQTEYDRSLLKGLFVATVLSLVSFAVIWGISRLVIRGQDPDTACVEHIALMYSNCGFIGIPMAQGLFGPEGVMYMTAYVAAANFLLWSHGVIVMSGKVDRRSVKKVFTSPTILAIVAGVLCFLFQIQIPEMAEEPLEMIAGMNTPMAMIVAGVNIAQTDLLQCLKRWRLYWLCAVRLLVMPGVLVGIFLLFPGQGMVKTIMVLASACPAGVTGSLFAVRYGKDAGYASELFALSTVLSVVTVPLMMLLCG</sequence>
<feature type="transmembrane region" description="Helical" evidence="8">
    <location>
        <begin position="284"/>
        <end position="302"/>
    </location>
</feature>
<dbReference type="Pfam" id="PF03547">
    <property type="entry name" value="Mem_trans"/>
    <property type="match status" value="2"/>
</dbReference>
<keyword evidence="6 8" id="KW-1133">Transmembrane helix</keyword>
<feature type="transmembrane region" description="Helical" evidence="8">
    <location>
        <begin position="67"/>
        <end position="89"/>
    </location>
</feature>
<feature type="transmembrane region" description="Helical" evidence="8">
    <location>
        <begin position="38"/>
        <end position="55"/>
    </location>
</feature>
<protein>
    <submittedName>
        <fullName evidence="9">AEC family transporter</fullName>
    </submittedName>
</protein>
<evidence type="ECO:0000313" key="9">
    <source>
        <dbReference type="EMBL" id="MBM6826050.1"/>
    </source>
</evidence>
<evidence type="ECO:0000256" key="2">
    <source>
        <dbReference type="ARBA" id="ARBA00010145"/>
    </source>
</evidence>
<feature type="transmembrane region" description="Helical" evidence="8">
    <location>
        <begin position="160"/>
        <end position="180"/>
    </location>
</feature>
<feature type="transmembrane region" description="Helical" evidence="8">
    <location>
        <begin position="6"/>
        <end position="26"/>
    </location>
</feature>
<keyword evidence="10" id="KW-1185">Reference proteome</keyword>
<dbReference type="EMBL" id="JACJLV010000006">
    <property type="protein sequence ID" value="MBM6826050.1"/>
    <property type="molecule type" value="Genomic_DNA"/>
</dbReference>
<reference evidence="9" key="2">
    <citation type="journal article" date="2021" name="Sci. Rep.">
        <title>The distribution of antibiotic resistance genes in chicken gut microbiota commensals.</title>
        <authorList>
            <person name="Juricova H."/>
            <person name="Matiasovicova J."/>
            <person name="Kubasova T."/>
            <person name="Cejkova D."/>
            <person name="Rychlik I."/>
        </authorList>
    </citation>
    <scope>NUCLEOTIDE SEQUENCE</scope>
    <source>
        <strain evidence="9">An420c</strain>
    </source>
</reference>
<comment type="subcellular location">
    <subcellularLocation>
        <location evidence="1">Cell membrane</location>
        <topology evidence="1">Multi-pass membrane protein</topology>
    </subcellularLocation>
</comment>
<name>A0A938WZT1_9CLOT</name>
<organism evidence="9 10">
    <name type="scientific">Mordavella massiliensis</name>
    <dbReference type="NCBI Taxonomy" id="1871024"/>
    <lineage>
        <taxon>Bacteria</taxon>
        <taxon>Bacillati</taxon>
        <taxon>Bacillota</taxon>
        <taxon>Clostridia</taxon>
        <taxon>Eubacteriales</taxon>
        <taxon>Clostridiaceae</taxon>
        <taxon>Mordavella</taxon>
    </lineage>
</organism>